<reference evidence="8" key="2">
    <citation type="submission" date="2020-09" db="EMBL/GenBank/DDBJ databases">
        <authorList>
            <person name="Sun Q."/>
            <person name="Zhou Y."/>
        </authorList>
    </citation>
    <scope>NUCLEOTIDE SEQUENCE</scope>
    <source>
        <strain evidence="8">CGMCC 1.12777</strain>
    </source>
</reference>
<keyword evidence="9" id="KW-1185">Reference proteome</keyword>
<keyword evidence="4 7" id="KW-0812">Transmembrane</keyword>
<keyword evidence="5 7" id="KW-1133">Transmembrane helix</keyword>
<feature type="transmembrane region" description="Helical" evidence="7">
    <location>
        <begin position="254"/>
        <end position="279"/>
    </location>
</feature>
<comment type="subcellular location">
    <subcellularLocation>
        <location evidence="1">Cell membrane</location>
        <topology evidence="1">Multi-pass membrane protein</topology>
    </subcellularLocation>
</comment>
<feature type="transmembrane region" description="Helical" evidence="7">
    <location>
        <begin position="226"/>
        <end position="242"/>
    </location>
</feature>
<evidence type="ECO:0000256" key="6">
    <source>
        <dbReference type="ARBA" id="ARBA00023136"/>
    </source>
</evidence>
<evidence type="ECO:0000313" key="8">
    <source>
        <dbReference type="EMBL" id="GGH76917.1"/>
    </source>
</evidence>
<dbReference type="PANTHER" id="PTHR34184:SF4">
    <property type="entry name" value="UPF0718 PROTEIN YCGR"/>
    <property type="match status" value="1"/>
</dbReference>
<accession>A0A8J2ZTD6</accession>
<feature type="transmembrane region" description="Helical" evidence="7">
    <location>
        <begin position="48"/>
        <end position="77"/>
    </location>
</feature>
<reference evidence="8" key="1">
    <citation type="journal article" date="2014" name="Int. J. Syst. Evol. Microbiol.">
        <title>Complete genome sequence of Corynebacterium casei LMG S-19264T (=DSM 44701T), isolated from a smear-ripened cheese.</title>
        <authorList>
            <consortium name="US DOE Joint Genome Institute (JGI-PGF)"/>
            <person name="Walter F."/>
            <person name="Albersmeier A."/>
            <person name="Kalinowski J."/>
            <person name="Ruckert C."/>
        </authorList>
    </citation>
    <scope>NUCLEOTIDE SEQUENCE</scope>
    <source>
        <strain evidence="8">CGMCC 1.12777</strain>
    </source>
</reference>
<feature type="transmembrane region" description="Helical" evidence="7">
    <location>
        <begin position="285"/>
        <end position="302"/>
    </location>
</feature>
<name>A0A8J2ZTD6_9BACL</name>
<dbReference type="EMBL" id="BMFV01000004">
    <property type="protein sequence ID" value="GGH76917.1"/>
    <property type="molecule type" value="Genomic_DNA"/>
</dbReference>
<dbReference type="InterPro" id="IPR005524">
    <property type="entry name" value="DUF318"/>
</dbReference>
<keyword evidence="6 7" id="KW-0472">Membrane</keyword>
<evidence type="ECO:0008006" key="10">
    <source>
        <dbReference type="Google" id="ProtNLM"/>
    </source>
</evidence>
<dbReference type="GO" id="GO:0005886">
    <property type="term" value="C:plasma membrane"/>
    <property type="evidence" value="ECO:0007669"/>
    <property type="project" value="UniProtKB-SubCell"/>
</dbReference>
<dbReference type="Proteomes" id="UP000656813">
    <property type="component" value="Unassembled WGS sequence"/>
</dbReference>
<feature type="transmembrane region" description="Helical" evidence="7">
    <location>
        <begin position="12"/>
        <end position="36"/>
    </location>
</feature>
<keyword evidence="3" id="KW-1003">Cell membrane</keyword>
<evidence type="ECO:0000256" key="3">
    <source>
        <dbReference type="ARBA" id="ARBA00022475"/>
    </source>
</evidence>
<feature type="transmembrane region" description="Helical" evidence="7">
    <location>
        <begin position="314"/>
        <end position="335"/>
    </location>
</feature>
<organism evidence="8 9">
    <name type="scientific">Pullulanibacillus pueri</name>
    <dbReference type="NCBI Taxonomy" id="1437324"/>
    <lineage>
        <taxon>Bacteria</taxon>
        <taxon>Bacillati</taxon>
        <taxon>Bacillota</taxon>
        <taxon>Bacilli</taxon>
        <taxon>Bacillales</taxon>
        <taxon>Sporolactobacillaceae</taxon>
        <taxon>Pullulanibacillus</taxon>
    </lineage>
</organism>
<feature type="transmembrane region" description="Helical" evidence="7">
    <location>
        <begin position="156"/>
        <end position="178"/>
    </location>
</feature>
<dbReference type="PANTHER" id="PTHR34184">
    <property type="entry name" value="UPF0718 PROTEIN YCGR"/>
    <property type="match status" value="1"/>
</dbReference>
<feature type="transmembrane region" description="Helical" evidence="7">
    <location>
        <begin position="126"/>
        <end position="149"/>
    </location>
</feature>
<dbReference type="AlphaFoldDB" id="A0A8J2ZTD6"/>
<feature type="transmembrane region" description="Helical" evidence="7">
    <location>
        <begin position="89"/>
        <end position="114"/>
    </location>
</feature>
<comment type="similarity">
    <text evidence="2">Belongs to the UPF0718 family.</text>
</comment>
<sequence length="338" mass="38499">MVHHLWKMFKIEVLGVILFSSSILGLLLITAFQHVLHFPLSHTLQDMILTYLGILLEALPFILIGTFFSGIIQVYLTEDKIRRWLPGRGVFAILPGIFITMLFPVCDCAIIPIAYRLIKKGVPTHIGALFLIVPPIINPIVILSTYYAFSTTIEVVVYRIILAFILAIGVSLTLLYLFNVQNPTRERRSKHHSHEHDHNHHHHHDHNKWKATLAHGLEDFLQTSKLLMFAAFVAAGFQVFVGQHHSVDFQSNTMFTHLLMMGLAYILSICSQADAFIAAPFYPKVPMSSILAFLLFGPILDVKNTLMLFSYFKWKFVLILFMVVSLYVLILVSLIDLF</sequence>
<protein>
    <recommendedName>
        <fullName evidence="10">Permease</fullName>
    </recommendedName>
</protein>
<evidence type="ECO:0000256" key="4">
    <source>
        <dbReference type="ARBA" id="ARBA00022692"/>
    </source>
</evidence>
<evidence type="ECO:0000256" key="5">
    <source>
        <dbReference type="ARBA" id="ARBA00022989"/>
    </source>
</evidence>
<evidence type="ECO:0000313" key="9">
    <source>
        <dbReference type="Proteomes" id="UP000656813"/>
    </source>
</evidence>
<dbReference type="InterPro" id="IPR052923">
    <property type="entry name" value="UPF0718"/>
</dbReference>
<proteinExistence type="inferred from homology"/>
<evidence type="ECO:0000256" key="1">
    <source>
        <dbReference type="ARBA" id="ARBA00004651"/>
    </source>
</evidence>
<dbReference type="Pfam" id="PF03773">
    <property type="entry name" value="ArsP_1"/>
    <property type="match status" value="1"/>
</dbReference>
<evidence type="ECO:0000256" key="2">
    <source>
        <dbReference type="ARBA" id="ARBA00006386"/>
    </source>
</evidence>
<gene>
    <name evidence="8" type="ORF">GCM10007096_08040</name>
</gene>
<comment type="caution">
    <text evidence="8">The sequence shown here is derived from an EMBL/GenBank/DDBJ whole genome shotgun (WGS) entry which is preliminary data.</text>
</comment>
<evidence type="ECO:0000256" key="7">
    <source>
        <dbReference type="SAM" id="Phobius"/>
    </source>
</evidence>
<dbReference type="RefSeq" id="WP_188496114.1">
    <property type="nucleotide sequence ID" value="NZ_BMFV01000004.1"/>
</dbReference>